<name>A0A1V5SLU9_9BACT</name>
<comment type="similarity">
    <text evidence="1">Belongs to the short-chain dehydrogenases/reductases (SDR) family.</text>
</comment>
<dbReference type="NCBIfam" id="NF005559">
    <property type="entry name" value="PRK07231.1"/>
    <property type="match status" value="1"/>
</dbReference>
<dbReference type="PRINTS" id="PR00080">
    <property type="entry name" value="SDRFAMILY"/>
</dbReference>
<dbReference type="PRINTS" id="PR00081">
    <property type="entry name" value="GDHRDH"/>
</dbReference>
<accession>A0A1V5SLU9</accession>
<dbReference type="CDD" id="cd05233">
    <property type="entry name" value="SDR_c"/>
    <property type="match status" value="1"/>
</dbReference>
<dbReference type="AlphaFoldDB" id="A0A1V5SLU9"/>
<evidence type="ECO:0000313" key="2">
    <source>
        <dbReference type="EMBL" id="OQA55510.1"/>
    </source>
</evidence>
<dbReference type="Proteomes" id="UP000485569">
    <property type="component" value="Unassembled WGS sequence"/>
</dbReference>
<dbReference type="Gene3D" id="3.40.50.720">
    <property type="entry name" value="NAD(P)-binding Rossmann-like Domain"/>
    <property type="match status" value="1"/>
</dbReference>
<sequence>MRLQDKVVIVTGAGQGLGEAFCKGCASQGAKVVIVEINEETGKALEREIGGGAVFIRTDVSSPSQVRSMVDEVMKRFGKIDVLICNAGIHAGGKFWEETPDTWQKMFEVNVMGVVYCCQAVVPIMIKQGKGKIINVSSKAAIVGEPLHAAYSSSKGAVLSLIRAMASELGQYGIRVNGLCPGTTLTPLGKSAISDPELRKALESGIPLGRLGEPEDHIGSVLYLASDESDWMTGQTIVVDGGLSMI</sequence>
<dbReference type="EMBL" id="MWBQ01000155">
    <property type="protein sequence ID" value="OQA55510.1"/>
    <property type="molecule type" value="Genomic_DNA"/>
</dbReference>
<dbReference type="InterPro" id="IPR002347">
    <property type="entry name" value="SDR_fam"/>
</dbReference>
<dbReference type="PROSITE" id="PS00061">
    <property type="entry name" value="ADH_SHORT"/>
    <property type="match status" value="1"/>
</dbReference>
<dbReference type="SUPFAM" id="SSF51735">
    <property type="entry name" value="NAD(P)-binding Rossmann-fold domains"/>
    <property type="match status" value="1"/>
</dbReference>
<reference evidence="2" key="1">
    <citation type="submission" date="2017-02" db="EMBL/GenBank/DDBJ databases">
        <title>Delving into the versatile metabolic prowess of the omnipresent phylum Bacteroidetes.</title>
        <authorList>
            <person name="Nobu M.K."/>
            <person name="Mei R."/>
            <person name="Narihiro T."/>
            <person name="Kuroda K."/>
            <person name="Liu W.-T."/>
        </authorList>
    </citation>
    <scope>NUCLEOTIDE SEQUENCE</scope>
    <source>
        <strain evidence="2">ADurb.Bin276</strain>
    </source>
</reference>
<organism evidence="2">
    <name type="scientific">Candidatus Atribacter allofermentans</name>
    <dbReference type="NCBI Taxonomy" id="1852833"/>
    <lineage>
        <taxon>Bacteria</taxon>
        <taxon>Pseudomonadati</taxon>
        <taxon>Atribacterota</taxon>
        <taxon>Atribacteria</taxon>
        <taxon>Atribacterales</taxon>
        <taxon>Atribacteraceae</taxon>
        <taxon>Atribacter</taxon>
    </lineage>
</organism>
<protein>
    <submittedName>
        <fullName evidence="2">Diacetyl reductase ((S)-acetoin forming)</fullName>
        <ecNumber evidence="2">1.1.1.304</ecNumber>
    </submittedName>
</protein>
<dbReference type="GO" id="GO:0052588">
    <property type="term" value="F:diacetyl reductase ((S)-acetoin forming) (NAD+) activity"/>
    <property type="evidence" value="ECO:0007669"/>
    <property type="project" value="UniProtKB-EC"/>
</dbReference>
<evidence type="ECO:0000256" key="1">
    <source>
        <dbReference type="ARBA" id="ARBA00006484"/>
    </source>
</evidence>
<keyword evidence="2" id="KW-0560">Oxidoreductase</keyword>
<dbReference type="Pfam" id="PF13561">
    <property type="entry name" value="adh_short_C2"/>
    <property type="match status" value="1"/>
</dbReference>
<dbReference type="FunFam" id="3.40.50.720:FF:000084">
    <property type="entry name" value="Short-chain dehydrogenase reductase"/>
    <property type="match status" value="1"/>
</dbReference>
<dbReference type="InterPro" id="IPR036291">
    <property type="entry name" value="NAD(P)-bd_dom_sf"/>
</dbReference>
<dbReference type="InterPro" id="IPR020904">
    <property type="entry name" value="Sc_DH/Rdtase_CS"/>
</dbReference>
<gene>
    <name evidence="2" type="primary">budC</name>
    <name evidence="2" type="ORF">BWY41_01636</name>
</gene>
<dbReference type="PANTHER" id="PTHR42760">
    <property type="entry name" value="SHORT-CHAIN DEHYDROGENASES/REDUCTASES FAMILY MEMBER"/>
    <property type="match status" value="1"/>
</dbReference>
<comment type="caution">
    <text evidence="2">The sequence shown here is derived from an EMBL/GenBank/DDBJ whole genome shotgun (WGS) entry which is preliminary data.</text>
</comment>
<dbReference type="EC" id="1.1.1.304" evidence="2"/>
<proteinExistence type="inferred from homology"/>